<organism evidence="1 2">
    <name type="scientific">Lacrimispora xylanisolvens</name>
    <dbReference type="NCBI Taxonomy" id="384636"/>
    <lineage>
        <taxon>Bacteria</taxon>
        <taxon>Bacillati</taxon>
        <taxon>Bacillota</taxon>
        <taxon>Clostridia</taxon>
        <taxon>Lachnospirales</taxon>
        <taxon>Lachnospiraceae</taxon>
        <taxon>Lacrimispora</taxon>
    </lineage>
</organism>
<sequence length="309" mass="35693">MKRNWSHEDESYLEEKWGTISVKGIAKKLNRTETAVVLKSQRMGLGAFLDAGDYVTWNQLQTALGLGKSSSGYKMISWVKNRDFPIHTKRIRSNSFKIVFLNEFWVWAEKNQTFLDFSRFEPLALGEEPAWVQGKRRHDCENRRRIKTIPWSAAEDNKLIRLVKKQQYGVQALSKLMGRTEGAIQRRLIDLKVKDRPVKADNTVKWTADEFTLLGELIIAGKKYEQMATVIGKSAKAIRGRVYQMYLTENLDKVRSMIESGPWGAGRPERKIKHYLQMDESERRQTKDLIAKLAIVFQAASFCIEMKGD</sequence>
<dbReference type="AlphaFoldDB" id="A0A2S6HJH9"/>
<dbReference type="EMBL" id="PTJA01000016">
    <property type="protein sequence ID" value="PPK77543.1"/>
    <property type="molecule type" value="Genomic_DNA"/>
</dbReference>
<dbReference type="RefSeq" id="WP_104439308.1">
    <property type="nucleotide sequence ID" value="NZ_PTJA01000016.1"/>
</dbReference>
<evidence type="ECO:0000313" key="2">
    <source>
        <dbReference type="Proteomes" id="UP000237749"/>
    </source>
</evidence>
<reference evidence="1 2" key="1">
    <citation type="submission" date="2018-02" db="EMBL/GenBank/DDBJ databases">
        <title>Genomic Encyclopedia of Archaeal and Bacterial Type Strains, Phase II (KMG-II): from individual species to whole genera.</title>
        <authorList>
            <person name="Goeker M."/>
        </authorList>
    </citation>
    <scope>NUCLEOTIDE SEQUENCE [LARGE SCALE GENOMIC DNA]</scope>
    <source>
        <strain evidence="1 2">DSM 3808</strain>
    </source>
</reference>
<dbReference type="OrthoDB" id="1669646at2"/>
<comment type="caution">
    <text evidence="1">The sequence shown here is derived from an EMBL/GenBank/DDBJ whole genome shotgun (WGS) entry which is preliminary data.</text>
</comment>
<keyword evidence="2" id="KW-1185">Reference proteome</keyword>
<evidence type="ECO:0000313" key="1">
    <source>
        <dbReference type="EMBL" id="PPK77543.1"/>
    </source>
</evidence>
<proteinExistence type="predicted"/>
<name>A0A2S6HJH9_9FIRM</name>
<dbReference type="Proteomes" id="UP000237749">
    <property type="component" value="Unassembled WGS sequence"/>
</dbReference>
<accession>A0A2S6HJH9</accession>
<protein>
    <submittedName>
        <fullName evidence="1">Uncharacterized protein</fullName>
    </submittedName>
</protein>
<gene>
    <name evidence="1" type="ORF">BXY41_11682</name>
</gene>